<dbReference type="InterPro" id="IPR053147">
    <property type="entry name" value="Hsp_HslJ-like"/>
</dbReference>
<sequence length="177" mass="19349">MKVLYQGMPAILANFLALVINLLINQEMNRVKFTHCLAVVFCALSLSACGIFKKSGGDDAQKSTVITERRWKLVELAGKPVPDRVNGKEPFILLQQKEGRFSASGGCNGIGGTFTFQDNGRIKFSQGMSTKVACENMEIEIGLTKALKDADNFSLKGDDLSLNKARMAPLARFKADK</sequence>
<feature type="transmembrane region" description="Helical" evidence="1">
    <location>
        <begin position="6"/>
        <end position="24"/>
    </location>
</feature>
<dbReference type="AlphaFoldDB" id="R9GYC9"/>
<protein>
    <recommendedName>
        <fullName evidence="2">DUF306 domain-containing protein</fullName>
    </recommendedName>
</protein>
<keyword evidence="4" id="KW-1185">Reference proteome</keyword>
<evidence type="ECO:0000313" key="3">
    <source>
        <dbReference type="EMBL" id="EOR96751.1"/>
    </source>
</evidence>
<evidence type="ECO:0000256" key="1">
    <source>
        <dbReference type="SAM" id="Phobius"/>
    </source>
</evidence>
<dbReference type="InterPro" id="IPR038670">
    <property type="entry name" value="HslJ-like_sf"/>
</dbReference>
<comment type="caution">
    <text evidence="3">The sequence shown here is derived from an EMBL/GenBank/DDBJ whole genome shotgun (WGS) entry which is preliminary data.</text>
</comment>
<dbReference type="PANTHER" id="PTHR35535:SF1">
    <property type="entry name" value="HEAT SHOCK PROTEIN HSLJ"/>
    <property type="match status" value="1"/>
</dbReference>
<keyword evidence="1" id="KW-0472">Membrane</keyword>
<accession>R9GYC9</accession>
<dbReference type="eggNOG" id="COG3187">
    <property type="taxonomic scope" value="Bacteria"/>
</dbReference>
<proteinExistence type="predicted"/>
<organism evidence="3 4">
    <name type="scientific">Arcticibacter svalbardensis MN12-7</name>
    <dbReference type="NCBI Taxonomy" id="1150600"/>
    <lineage>
        <taxon>Bacteria</taxon>
        <taxon>Pseudomonadati</taxon>
        <taxon>Bacteroidota</taxon>
        <taxon>Sphingobacteriia</taxon>
        <taxon>Sphingobacteriales</taxon>
        <taxon>Sphingobacteriaceae</taxon>
        <taxon>Arcticibacter</taxon>
    </lineage>
</organism>
<feature type="domain" description="DUF306" evidence="2">
    <location>
        <begin position="66"/>
        <end position="174"/>
    </location>
</feature>
<name>R9GYC9_9SPHI</name>
<reference evidence="3 4" key="1">
    <citation type="journal article" date="2013" name="Genome Announc.">
        <title>Draft Genome Sequence of Arcticibacter svalbardensis Strain MN12-7T, a Member of the Family Sphingobacteriaceae Isolated from an Arctic Soil Sample.</title>
        <authorList>
            <person name="Shivaji S."/>
            <person name="Ara S."/>
            <person name="Prasad S."/>
            <person name="Manasa B.P."/>
            <person name="Begum Z."/>
            <person name="Singh A."/>
            <person name="Kumar Pinnaka A."/>
        </authorList>
    </citation>
    <scope>NUCLEOTIDE SEQUENCE [LARGE SCALE GENOMIC DNA]</scope>
    <source>
        <strain evidence="3 4">MN12-7</strain>
    </source>
</reference>
<keyword evidence="1" id="KW-0812">Transmembrane</keyword>
<dbReference type="Pfam" id="PF03724">
    <property type="entry name" value="META"/>
    <property type="match status" value="1"/>
</dbReference>
<dbReference type="EMBL" id="AQPN01000001">
    <property type="protein sequence ID" value="EOR96751.1"/>
    <property type="molecule type" value="Genomic_DNA"/>
</dbReference>
<dbReference type="Proteomes" id="UP000014174">
    <property type="component" value="Unassembled WGS sequence"/>
</dbReference>
<dbReference type="PANTHER" id="PTHR35535">
    <property type="entry name" value="HEAT SHOCK PROTEIN HSLJ"/>
    <property type="match status" value="1"/>
</dbReference>
<evidence type="ECO:0000313" key="4">
    <source>
        <dbReference type="Proteomes" id="UP000014174"/>
    </source>
</evidence>
<dbReference type="InterPro" id="IPR005184">
    <property type="entry name" value="DUF306_Meta_HslJ"/>
</dbReference>
<dbReference type="Gene3D" id="2.40.128.270">
    <property type="match status" value="1"/>
</dbReference>
<gene>
    <name evidence="3" type="ORF">ADIARSV_0014</name>
</gene>
<evidence type="ECO:0000259" key="2">
    <source>
        <dbReference type="Pfam" id="PF03724"/>
    </source>
</evidence>
<keyword evidence="1" id="KW-1133">Transmembrane helix</keyword>